<comment type="caution">
    <text evidence="3">The sequence shown here is derived from an EMBL/GenBank/DDBJ whole genome shotgun (WGS) entry which is preliminary data.</text>
</comment>
<keyword evidence="2" id="KW-0472">Membrane</keyword>
<evidence type="ECO:0000313" key="3">
    <source>
        <dbReference type="EMBL" id="KAK5088537.1"/>
    </source>
</evidence>
<protein>
    <submittedName>
        <fullName evidence="3">Uncharacterized protein</fullName>
    </submittedName>
</protein>
<name>A0AAN7T2S0_9EURO</name>
<dbReference type="Pfam" id="PF01544">
    <property type="entry name" value="CorA"/>
    <property type="match status" value="1"/>
</dbReference>
<dbReference type="AlphaFoldDB" id="A0AAN7T2S0"/>
<sequence>MHDDGFILSDDDLKKYNGHKQIDKYYFPEGADGPTIDTLPDDTPIDDIKEWLRPTKTSSEDHHGGMVKPALQILMIKTKNEFSGDPEQHIPSHRTIPGKTEVEPHPNQKEHIKLVREVFRHAKLPLAAVGAYIKSHITFLSAPTYEVFGDEGTNGGEVTRYYCSGTSWSIAWSYFHATRHTSAVLLYREGDGALRRGELEHEILRLKQHISHPLLLAFIKTQISLVWTFQLLEQMNGQTFDIEKSVGLATWDWCLDREIQAYQEPNTDDVDFEEKMARAQKQAVERYNVLSNKIINIKFRLRSFREQISWVRRMNNVHLKSLVKSCTNFEVRRRECQELNTILDRLDDFNKVYLHDADTLAERLSQQMATMSHLVTQRDSRISLAIADINNELAWQGKNTNHAMMAIAVANFLFLPATFIASVFDTPIFDFGGQNGNTIVTRPFWIFWLACGSTTALLCLCWSLYIRAKRAFDRQYRQDERKEFRRTFLRTPTLTKRTKRVGPAAENVQPQGAWFSFWSGRVGKLPDEEHGIGLGALKAASCQKTI</sequence>
<dbReference type="Gene3D" id="1.20.58.340">
    <property type="entry name" value="Magnesium transport protein CorA, transmembrane region"/>
    <property type="match status" value="1"/>
</dbReference>
<keyword evidence="2" id="KW-1133">Transmembrane helix</keyword>
<accession>A0AAN7T2S0</accession>
<proteinExistence type="predicted"/>
<keyword evidence="4" id="KW-1185">Reference proteome</keyword>
<reference evidence="3 4" key="1">
    <citation type="submission" date="2023-08" db="EMBL/GenBank/DDBJ databases">
        <title>Black Yeasts Isolated from many extreme environments.</title>
        <authorList>
            <person name="Coleine C."/>
            <person name="Stajich J.E."/>
            <person name="Selbmann L."/>
        </authorList>
    </citation>
    <scope>NUCLEOTIDE SEQUENCE [LARGE SCALE GENOMIC DNA]</scope>
    <source>
        <strain evidence="3 4">CCFEE 5910</strain>
    </source>
</reference>
<dbReference type="EMBL" id="JAVRRJ010000002">
    <property type="protein sequence ID" value="KAK5088537.1"/>
    <property type="molecule type" value="Genomic_DNA"/>
</dbReference>
<feature type="transmembrane region" description="Helical" evidence="2">
    <location>
        <begin position="444"/>
        <end position="466"/>
    </location>
</feature>
<evidence type="ECO:0000313" key="4">
    <source>
        <dbReference type="Proteomes" id="UP001309876"/>
    </source>
</evidence>
<feature type="transmembrane region" description="Helical" evidence="2">
    <location>
        <begin position="403"/>
        <end position="424"/>
    </location>
</feature>
<feature type="region of interest" description="Disordered" evidence="1">
    <location>
        <begin position="82"/>
        <end position="106"/>
    </location>
</feature>
<keyword evidence="2" id="KW-0812">Transmembrane</keyword>
<gene>
    <name evidence="3" type="ORF">LTR05_002757</name>
</gene>
<evidence type="ECO:0000256" key="2">
    <source>
        <dbReference type="SAM" id="Phobius"/>
    </source>
</evidence>
<organism evidence="3 4">
    <name type="scientific">Lithohypha guttulata</name>
    <dbReference type="NCBI Taxonomy" id="1690604"/>
    <lineage>
        <taxon>Eukaryota</taxon>
        <taxon>Fungi</taxon>
        <taxon>Dikarya</taxon>
        <taxon>Ascomycota</taxon>
        <taxon>Pezizomycotina</taxon>
        <taxon>Eurotiomycetes</taxon>
        <taxon>Chaetothyriomycetidae</taxon>
        <taxon>Chaetothyriales</taxon>
        <taxon>Trichomeriaceae</taxon>
        <taxon>Lithohypha</taxon>
    </lineage>
</organism>
<evidence type="ECO:0000256" key="1">
    <source>
        <dbReference type="SAM" id="MobiDB-lite"/>
    </source>
</evidence>
<dbReference type="Proteomes" id="UP001309876">
    <property type="component" value="Unassembled WGS sequence"/>
</dbReference>
<dbReference type="InterPro" id="IPR002523">
    <property type="entry name" value="MgTranspt_CorA/ZnTranspt_ZntB"/>
</dbReference>